<accession>A0A8X6PQL3</accession>
<organism evidence="1 2">
    <name type="scientific">Nephila pilipes</name>
    <name type="common">Giant wood spider</name>
    <name type="synonym">Nephila maculata</name>
    <dbReference type="NCBI Taxonomy" id="299642"/>
    <lineage>
        <taxon>Eukaryota</taxon>
        <taxon>Metazoa</taxon>
        <taxon>Ecdysozoa</taxon>
        <taxon>Arthropoda</taxon>
        <taxon>Chelicerata</taxon>
        <taxon>Arachnida</taxon>
        <taxon>Araneae</taxon>
        <taxon>Araneomorphae</taxon>
        <taxon>Entelegynae</taxon>
        <taxon>Araneoidea</taxon>
        <taxon>Nephilidae</taxon>
        <taxon>Nephila</taxon>
    </lineage>
</organism>
<comment type="caution">
    <text evidence="1">The sequence shown here is derived from an EMBL/GenBank/DDBJ whole genome shotgun (WGS) entry which is preliminary data.</text>
</comment>
<evidence type="ECO:0000313" key="2">
    <source>
        <dbReference type="Proteomes" id="UP000887013"/>
    </source>
</evidence>
<proteinExistence type="predicted"/>
<dbReference type="Proteomes" id="UP000887013">
    <property type="component" value="Unassembled WGS sequence"/>
</dbReference>
<reference evidence="1" key="1">
    <citation type="submission" date="2020-08" db="EMBL/GenBank/DDBJ databases">
        <title>Multicomponent nature underlies the extraordinary mechanical properties of spider dragline silk.</title>
        <authorList>
            <person name="Kono N."/>
            <person name="Nakamura H."/>
            <person name="Mori M."/>
            <person name="Yoshida Y."/>
            <person name="Ohtoshi R."/>
            <person name="Malay A.D."/>
            <person name="Moran D.A.P."/>
            <person name="Tomita M."/>
            <person name="Numata K."/>
            <person name="Arakawa K."/>
        </authorList>
    </citation>
    <scope>NUCLEOTIDE SEQUENCE</scope>
</reference>
<gene>
    <name evidence="1" type="ORF">NPIL_516451</name>
</gene>
<evidence type="ECO:0000313" key="1">
    <source>
        <dbReference type="EMBL" id="GFT83854.1"/>
    </source>
</evidence>
<keyword evidence="2" id="KW-1185">Reference proteome</keyword>
<dbReference type="AlphaFoldDB" id="A0A8X6PQL3"/>
<sequence length="81" mass="9645">MSKKRVATATARSIKVPPFGKRTSPEIWFRQMESQFAKPMFVADFSYFDDPLTNWLQWLMESWQLQALLIHADQRREPRSL</sequence>
<dbReference type="EMBL" id="BMAW01119287">
    <property type="protein sequence ID" value="GFT83854.1"/>
    <property type="molecule type" value="Genomic_DNA"/>
</dbReference>
<protein>
    <submittedName>
        <fullName evidence="1">Uncharacterized protein</fullName>
    </submittedName>
</protein>
<name>A0A8X6PQL3_NEPPI</name>